<dbReference type="CDD" id="cd07042">
    <property type="entry name" value="STAS_SulP_like_sulfate_transporter"/>
    <property type="match status" value="1"/>
</dbReference>
<dbReference type="InterPro" id="IPR002645">
    <property type="entry name" value="STAS_dom"/>
</dbReference>
<reference evidence="7" key="2">
    <citation type="submission" date="2025-09" db="UniProtKB">
        <authorList>
            <consortium name="Ensembl"/>
        </authorList>
    </citation>
    <scope>IDENTIFICATION</scope>
</reference>
<evidence type="ECO:0000256" key="5">
    <source>
        <dbReference type="SAM" id="Phobius"/>
    </source>
</evidence>
<evidence type="ECO:0000256" key="3">
    <source>
        <dbReference type="ARBA" id="ARBA00022989"/>
    </source>
</evidence>
<dbReference type="InterPro" id="IPR011547">
    <property type="entry name" value="SLC26A/SulP_dom"/>
</dbReference>
<evidence type="ECO:0000256" key="4">
    <source>
        <dbReference type="ARBA" id="ARBA00023136"/>
    </source>
</evidence>
<dbReference type="OrthoDB" id="288203at2759"/>
<evidence type="ECO:0000259" key="6">
    <source>
        <dbReference type="PROSITE" id="PS50801"/>
    </source>
</evidence>
<dbReference type="InterPro" id="IPR001902">
    <property type="entry name" value="SLC26A/SulP_fam"/>
</dbReference>
<feature type="domain" description="STAS" evidence="6">
    <location>
        <begin position="426"/>
        <end position="579"/>
    </location>
</feature>
<comment type="subcellular location">
    <subcellularLocation>
        <location evidence="1">Membrane</location>
        <topology evidence="1">Multi-pass membrane protein</topology>
    </subcellularLocation>
</comment>
<keyword evidence="4 5" id="KW-0472">Membrane</keyword>
<dbReference type="GO" id="GO:0016020">
    <property type="term" value="C:membrane"/>
    <property type="evidence" value="ECO:0007669"/>
    <property type="project" value="UniProtKB-SubCell"/>
</dbReference>
<dbReference type="Proteomes" id="UP000694559">
    <property type="component" value="Unplaced"/>
</dbReference>
<dbReference type="SUPFAM" id="SSF52091">
    <property type="entry name" value="SpoIIaa-like"/>
    <property type="match status" value="1"/>
</dbReference>
<evidence type="ECO:0000313" key="7">
    <source>
        <dbReference type="Ensembl" id="ENSNNAP00000025723.1"/>
    </source>
</evidence>
<dbReference type="PROSITE" id="PS50801">
    <property type="entry name" value="STAS"/>
    <property type="match status" value="1"/>
</dbReference>
<dbReference type="PROSITE" id="PS01130">
    <property type="entry name" value="SLC26A"/>
    <property type="match status" value="1"/>
</dbReference>
<feature type="transmembrane region" description="Helical" evidence="5">
    <location>
        <begin position="319"/>
        <end position="349"/>
    </location>
</feature>
<keyword evidence="2 5" id="KW-0812">Transmembrane</keyword>
<reference evidence="7" key="1">
    <citation type="submission" date="2025-08" db="UniProtKB">
        <authorList>
            <consortium name="Ensembl"/>
        </authorList>
    </citation>
    <scope>IDENTIFICATION</scope>
</reference>
<dbReference type="Gene3D" id="3.30.750.24">
    <property type="entry name" value="STAS domain"/>
    <property type="match status" value="1"/>
</dbReference>
<gene>
    <name evidence="7" type="primary">SLC26A1</name>
</gene>
<dbReference type="Ensembl" id="ENSNNAT00000026962.1">
    <property type="protein sequence ID" value="ENSNNAP00000025723.1"/>
    <property type="gene ID" value="ENSNNAG00000016661.1"/>
</dbReference>
<evidence type="ECO:0000313" key="8">
    <source>
        <dbReference type="Proteomes" id="UP000694559"/>
    </source>
</evidence>
<dbReference type="FunFam" id="3.30.750.24:FF:000003">
    <property type="entry name" value="Chloride anion exchanger"/>
    <property type="match status" value="1"/>
</dbReference>
<dbReference type="InterPro" id="IPR018045">
    <property type="entry name" value="S04_transporter_CS"/>
</dbReference>
<dbReference type="Pfam" id="PF00916">
    <property type="entry name" value="Sulfate_transp"/>
    <property type="match status" value="2"/>
</dbReference>
<dbReference type="Pfam" id="PF01740">
    <property type="entry name" value="STAS"/>
    <property type="match status" value="1"/>
</dbReference>
<organism evidence="7 8">
    <name type="scientific">Naja naja</name>
    <name type="common">Indian cobra</name>
    <dbReference type="NCBI Taxonomy" id="35670"/>
    <lineage>
        <taxon>Eukaryota</taxon>
        <taxon>Metazoa</taxon>
        <taxon>Chordata</taxon>
        <taxon>Craniata</taxon>
        <taxon>Vertebrata</taxon>
        <taxon>Euteleostomi</taxon>
        <taxon>Lepidosauria</taxon>
        <taxon>Squamata</taxon>
        <taxon>Bifurcata</taxon>
        <taxon>Unidentata</taxon>
        <taxon>Episquamata</taxon>
        <taxon>Toxicofera</taxon>
        <taxon>Serpentes</taxon>
        <taxon>Colubroidea</taxon>
        <taxon>Elapidae</taxon>
        <taxon>Elapinae</taxon>
        <taxon>Naja</taxon>
    </lineage>
</organism>
<dbReference type="InterPro" id="IPR036513">
    <property type="entry name" value="STAS_dom_sf"/>
</dbReference>
<feature type="transmembrane region" description="Helical" evidence="5">
    <location>
        <begin position="244"/>
        <end position="263"/>
    </location>
</feature>
<feature type="transmembrane region" description="Helical" evidence="5">
    <location>
        <begin position="93"/>
        <end position="118"/>
    </location>
</feature>
<feature type="transmembrane region" description="Helical" evidence="5">
    <location>
        <begin position="275"/>
        <end position="299"/>
    </location>
</feature>
<keyword evidence="8" id="KW-1185">Reference proteome</keyword>
<protein>
    <submittedName>
        <fullName evidence="7">Solute carrier family 26 member 1</fullName>
    </submittedName>
</protein>
<feature type="transmembrane region" description="Helical" evidence="5">
    <location>
        <begin position="187"/>
        <end position="208"/>
    </location>
</feature>
<feature type="transmembrane region" description="Helical" evidence="5">
    <location>
        <begin position="370"/>
        <end position="398"/>
    </location>
</feature>
<dbReference type="GO" id="GO:0008271">
    <property type="term" value="F:secondary active sulfate transmembrane transporter activity"/>
    <property type="evidence" value="ECO:0007669"/>
    <property type="project" value="InterPro"/>
</dbReference>
<dbReference type="AlphaFoldDB" id="A0A8C6YAM0"/>
<dbReference type="NCBIfam" id="TIGR00815">
    <property type="entry name" value="sulP"/>
    <property type="match status" value="1"/>
</dbReference>
<sequence>MLNKNNNEYSNNASVCLSPIIRKLQVFNDFIPFSNSNLFESQELTESRQKMDLFSSFTWKERSLKRSHENNEKAILDFFPVLQWLPKYNCKEYIWGDVMSGLIIGIILVPQAIAYSLLAGLKPIYSLYTSFFANIIYFLMGTSRHVSVGIFSLLSLMVGQVVDREFAICIAVLVTAKELGDKYKHKLRIPLPTELVVIVIATLVSHYMKLKEVYASSVSGEIPTGFIPPKMPSFHLMQRVAADALPLAIVGFAFTVSLSEMFAKKYAYTVKANQEMFAIGFCNIIPAFFHCFATSAALAKTLVKTSTGCQTQVSSVVSAVVVLLVLLFFAPLFYNLQKCVLACIIIVSLRGALRKFKDIPQRYRLDKVDALVWCVTMLSSALVSTEMGLLVGAIFSVFCIIGRTQCPHAALLGQIGNSVFYEDDEEYKDLLPVPKIKIFRFEAPLYYANKDFFLKCLHNRTGLNPALEVAKRKKSRRKRQQNLDNVLGRKEMSLCLVAEDGDFHTIIIDCSSIPFLDTAGVSALKETFKDYQELEISIHLACCNPSVISSLEKGGYFESADKDMHELLFHSISSAVQFVREKEITTDDSVV</sequence>
<keyword evidence="3 5" id="KW-1133">Transmembrane helix</keyword>
<dbReference type="PANTHER" id="PTHR11814">
    <property type="entry name" value="SULFATE TRANSPORTER"/>
    <property type="match status" value="1"/>
</dbReference>
<dbReference type="GeneTree" id="ENSGT01150000286920"/>
<name>A0A8C6YAM0_NAJNA</name>
<evidence type="ECO:0000256" key="1">
    <source>
        <dbReference type="ARBA" id="ARBA00004141"/>
    </source>
</evidence>
<accession>A0A8C6YAM0</accession>
<evidence type="ECO:0000256" key="2">
    <source>
        <dbReference type="ARBA" id="ARBA00022692"/>
    </source>
</evidence>
<proteinExistence type="predicted"/>